<dbReference type="CDD" id="cd05483">
    <property type="entry name" value="retropepsin_like_bacteria"/>
    <property type="match status" value="2"/>
</dbReference>
<dbReference type="Gene3D" id="2.40.70.10">
    <property type="entry name" value="Acid Proteases"/>
    <property type="match status" value="2"/>
</dbReference>
<name>A0A158EJS1_9BURK</name>
<dbReference type="Pfam" id="PF13650">
    <property type="entry name" value="Asp_protease_2"/>
    <property type="match status" value="1"/>
</dbReference>
<evidence type="ECO:0000313" key="1">
    <source>
        <dbReference type="EMBL" id="SAL07132.1"/>
    </source>
</evidence>
<dbReference type="Pfam" id="PF13975">
    <property type="entry name" value="gag-asp_proteas"/>
    <property type="match status" value="1"/>
</dbReference>
<protein>
    <submittedName>
        <fullName evidence="1">Retroviral aspartyl protease</fullName>
    </submittedName>
</protein>
<keyword evidence="1" id="KW-0378">Hydrolase</keyword>
<accession>A0A158EJS1</accession>
<organism evidence="1 2">
    <name type="scientific">Caballeronia calidae</name>
    <dbReference type="NCBI Taxonomy" id="1777139"/>
    <lineage>
        <taxon>Bacteria</taxon>
        <taxon>Pseudomonadati</taxon>
        <taxon>Pseudomonadota</taxon>
        <taxon>Betaproteobacteria</taxon>
        <taxon>Burkholderiales</taxon>
        <taxon>Burkholderiaceae</taxon>
        <taxon>Caballeronia</taxon>
    </lineage>
</organism>
<dbReference type="InterPro" id="IPR021109">
    <property type="entry name" value="Peptidase_aspartic_dom_sf"/>
</dbReference>
<dbReference type="SUPFAM" id="SSF50630">
    <property type="entry name" value="Acid proteases"/>
    <property type="match status" value="2"/>
</dbReference>
<dbReference type="AlphaFoldDB" id="A0A158EJS1"/>
<dbReference type="Proteomes" id="UP000071859">
    <property type="component" value="Unassembled WGS sequence"/>
</dbReference>
<dbReference type="InterPro" id="IPR034122">
    <property type="entry name" value="Retropepsin-like_bacterial"/>
</dbReference>
<sequence length="313" mass="34339">MLCMNAMVVAQTDDAERTQCRLSEVAQLPIWEFNGRFITTLEINRRTMPFLIDTGSGGTLISPEAADQVGVAFDRQRKVVIDGFGRFSGEGHPGIARRIKLGSVIWQDYAVTVTDLEGASVPRAPVGVLGADLLAQFDIEFDFPGRTMTLYRPSGCRTDWVPWLGVYQVWRPMRTAQNALIFPVSLNEQPLFAELDTGAQMTIVSRQAALSAGVDPKALDETPVEAATAVGGGAPMTVRPYLLSTFRVGALTMHHRSLYVGDAVLANADVLLGMDVLRNTRLWLSYSSNRIFMRYTAGPAAALQNFLSRPVRE</sequence>
<evidence type="ECO:0000313" key="2">
    <source>
        <dbReference type="Proteomes" id="UP000071859"/>
    </source>
</evidence>
<gene>
    <name evidence="1" type="ORF">AWB78_08435</name>
</gene>
<keyword evidence="1" id="KW-0645">Protease</keyword>
<proteinExistence type="predicted"/>
<keyword evidence="2" id="KW-1185">Reference proteome</keyword>
<reference evidence="1" key="1">
    <citation type="submission" date="2016-01" db="EMBL/GenBank/DDBJ databases">
        <authorList>
            <person name="Peeters C."/>
        </authorList>
    </citation>
    <scope>NUCLEOTIDE SEQUENCE</scope>
    <source>
        <strain evidence="1">LMG 29321</strain>
    </source>
</reference>
<dbReference type="GO" id="GO:0006508">
    <property type="term" value="P:proteolysis"/>
    <property type="evidence" value="ECO:0007669"/>
    <property type="project" value="UniProtKB-KW"/>
</dbReference>
<dbReference type="EMBL" id="FCOX02000171">
    <property type="protein sequence ID" value="SAL07132.1"/>
    <property type="molecule type" value="Genomic_DNA"/>
</dbReference>
<comment type="caution">
    <text evidence="1">The sequence shown here is derived from an EMBL/GenBank/DDBJ whole genome shotgun (WGS) entry which is preliminary data.</text>
</comment>
<dbReference type="GO" id="GO:0008233">
    <property type="term" value="F:peptidase activity"/>
    <property type="evidence" value="ECO:0007669"/>
    <property type="project" value="UniProtKB-KW"/>
</dbReference>